<evidence type="ECO:0000313" key="13">
    <source>
        <dbReference type="Proteomes" id="UP001500064"/>
    </source>
</evidence>
<feature type="binding site" evidence="10">
    <location>
        <position position="294"/>
    </location>
    <ligand>
        <name>ATP</name>
        <dbReference type="ChEBI" id="CHEBI:30616"/>
    </ligand>
</feature>
<dbReference type="InterPro" id="IPR015911">
    <property type="entry name" value="Phosphoglycerate_kinase_CS"/>
</dbReference>
<keyword evidence="6 10" id="KW-0547">Nucleotide-binding</keyword>
<keyword evidence="13" id="KW-1185">Reference proteome</keyword>
<feature type="binding site" evidence="10">
    <location>
        <position position="116"/>
    </location>
    <ligand>
        <name>substrate</name>
    </ligand>
</feature>
<dbReference type="PIRSF" id="PIRSF000724">
    <property type="entry name" value="Pgk"/>
    <property type="match status" value="1"/>
</dbReference>
<dbReference type="Pfam" id="PF00162">
    <property type="entry name" value="PGK"/>
    <property type="match status" value="1"/>
</dbReference>
<feature type="binding site" evidence="10">
    <location>
        <position position="203"/>
    </location>
    <ligand>
        <name>ATP</name>
        <dbReference type="ChEBI" id="CHEBI:30616"/>
    </ligand>
</feature>
<comment type="similarity">
    <text evidence="10 11">Belongs to the phosphoglycerate kinase family.</text>
</comment>
<gene>
    <name evidence="10" type="primary">pgk</name>
    <name evidence="12" type="ORF">GCM10009733_075190</name>
</gene>
<keyword evidence="8 10" id="KW-0067">ATP-binding</keyword>
<feature type="binding site" evidence="10">
    <location>
        <begin position="57"/>
        <end position="60"/>
    </location>
    <ligand>
        <name>substrate</name>
    </ligand>
</feature>
<comment type="subcellular location">
    <subcellularLocation>
        <location evidence="10">Cytoplasm</location>
    </subcellularLocation>
</comment>
<dbReference type="EC" id="2.7.2.3" evidence="3 10"/>
<dbReference type="InterPro" id="IPR036043">
    <property type="entry name" value="Phosphoglycerate_kinase_sf"/>
</dbReference>
<evidence type="ECO:0000256" key="7">
    <source>
        <dbReference type="ARBA" id="ARBA00022777"/>
    </source>
</evidence>
<protein>
    <recommendedName>
        <fullName evidence="4 10">Phosphoglycerate kinase</fullName>
        <ecNumber evidence="3 10">2.7.2.3</ecNumber>
    </recommendedName>
</protein>
<comment type="pathway">
    <text evidence="2 10">Carbohydrate degradation; glycolysis; pyruvate from D-glyceraldehyde 3-phosphate: step 2/5.</text>
</comment>
<dbReference type="RefSeq" id="WP_346111477.1">
    <property type="nucleotide sequence ID" value="NZ_BAAAMU010000076.1"/>
</dbReference>
<dbReference type="SUPFAM" id="SSF53748">
    <property type="entry name" value="Phosphoglycerate kinase"/>
    <property type="match status" value="1"/>
</dbReference>
<comment type="catalytic activity">
    <reaction evidence="1 10 11">
        <text>(2R)-3-phosphoglycerate + ATP = (2R)-3-phospho-glyceroyl phosphate + ADP</text>
        <dbReference type="Rhea" id="RHEA:14801"/>
        <dbReference type="ChEBI" id="CHEBI:30616"/>
        <dbReference type="ChEBI" id="CHEBI:57604"/>
        <dbReference type="ChEBI" id="CHEBI:58272"/>
        <dbReference type="ChEBI" id="CHEBI:456216"/>
        <dbReference type="EC" id="2.7.2.3"/>
    </reaction>
</comment>
<evidence type="ECO:0000256" key="8">
    <source>
        <dbReference type="ARBA" id="ARBA00022840"/>
    </source>
</evidence>
<keyword evidence="5 10" id="KW-0808">Transferase</keyword>
<name>A0ABN2G7D7_9ACTN</name>
<evidence type="ECO:0000256" key="6">
    <source>
        <dbReference type="ARBA" id="ARBA00022741"/>
    </source>
</evidence>
<accession>A0ABN2G7D7</accession>
<feature type="binding site" evidence="10">
    <location>
        <position position="325"/>
    </location>
    <ligand>
        <name>ATP</name>
        <dbReference type="ChEBI" id="CHEBI:30616"/>
    </ligand>
</feature>
<dbReference type="PANTHER" id="PTHR11406">
    <property type="entry name" value="PHOSPHOGLYCERATE KINASE"/>
    <property type="match status" value="1"/>
</dbReference>
<feature type="binding site" evidence="10">
    <location>
        <position position="34"/>
    </location>
    <ligand>
        <name>substrate</name>
    </ligand>
</feature>
<evidence type="ECO:0000256" key="4">
    <source>
        <dbReference type="ARBA" id="ARBA00016471"/>
    </source>
</evidence>
<dbReference type="Proteomes" id="UP001500064">
    <property type="component" value="Unassembled WGS sequence"/>
</dbReference>
<organism evidence="12 13">
    <name type="scientific">Nonomuraea maheshkhaliensis</name>
    <dbReference type="NCBI Taxonomy" id="419590"/>
    <lineage>
        <taxon>Bacteria</taxon>
        <taxon>Bacillati</taxon>
        <taxon>Actinomycetota</taxon>
        <taxon>Actinomycetes</taxon>
        <taxon>Streptosporangiales</taxon>
        <taxon>Streptosporangiaceae</taxon>
        <taxon>Nonomuraea</taxon>
    </lineage>
</organism>
<feature type="binding site" evidence="10">
    <location>
        <begin position="351"/>
        <end position="354"/>
    </location>
    <ligand>
        <name>ATP</name>
        <dbReference type="ChEBI" id="CHEBI:30616"/>
    </ligand>
</feature>
<feature type="binding site" evidence="10">
    <location>
        <begin position="19"/>
        <end position="21"/>
    </location>
    <ligand>
        <name>substrate</name>
    </ligand>
</feature>
<keyword evidence="9 10" id="KW-0324">Glycolysis</keyword>
<evidence type="ECO:0000256" key="11">
    <source>
        <dbReference type="RuleBase" id="RU000532"/>
    </source>
</evidence>
<dbReference type="PANTHER" id="PTHR11406:SF23">
    <property type="entry name" value="PHOSPHOGLYCERATE KINASE 1, CHLOROPLASTIC-RELATED"/>
    <property type="match status" value="1"/>
</dbReference>
<evidence type="ECO:0000313" key="12">
    <source>
        <dbReference type="EMBL" id="GAA1666575.1"/>
    </source>
</evidence>
<keyword evidence="10" id="KW-0963">Cytoplasm</keyword>
<comment type="subunit">
    <text evidence="10">Monomer.</text>
</comment>
<dbReference type="InterPro" id="IPR015824">
    <property type="entry name" value="Phosphoglycerate_kinase_N"/>
</dbReference>
<sequence length="395" mass="41656">MRTLDDLDVKGRRVLVRADLNVPLDGERITDDGRIRASVPTIKALLDRGAKVVVCAHLGRPKGKVNPEYSLAPVAARLGELLGQDVAFAADVVGESARSTVEALQDGQVALLENLRYEPGEESKDDATRGEFAARLAGLAELYVGDGFGAVHRKHASVYDVPGLLPHAAGGLVVAEVEVLRKLTESPERPYVVVLGGAKVSDKLGVIANLLTKVDRLLIGGGMAYTFLKAQGHEVGRSLLQEDQLDQVRGFLDEAARRGVELVLPVDVLAAVTFAADAEHDVVEATAIPADREGLDIGPRTRELFAAKLADARTVFWNGPMGVFEFEAFSGGTRAVAEALIAGDAFTVVGGGDSAAAVRKLELPEDGFSHISTGGGASLEYLEGKTLPGLAALED</sequence>
<dbReference type="Gene3D" id="3.40.50.1260">
    <property type="entry name" value="Phosphoglycerate kinase, N-terminal domain"/>
    <property type="match status" value="2"/>
</dbReference>
<proteinExistence type="inferred from homology"/>
<evidence type="ECO:0000256" key="9">
    <source>
        <dbReference type="ARBA" id="ARBA00023152"/>
    </source>
</evidence>
<dbReference type="PROSITE" id="PS00111">
    <property type="entry name" value="PGLYCERATE_KINASE"/>
    <property type="match status" value="1"/>
</dbReference>
<feature type="binding site" evidence="10">
    <location>
        <position position="153"/>
    </location>
    <ligand>
        <name>substrate</name>
    </ligand>
</feature>
<evidence type="ECO:0000256" key="5">
    <source>
        <dbReference type="ARBA" id="ARBA00022679"/>
    </source>
</evidence>
<dbReference type="EMBL" id="BAAAMU010000076">
    <property type="protein sequence ID" value="GAA1666575.1"/>
    <property type="molecule type" value="Genomic_DNA"/>
</dbReference>
<dbReference type="HAMAP" id="MF_00145">
    <property type="entry name" value="Phosphoglyc_kinase"/>
    <property type="match status" value="1"/>
</dbReference>
<comment type="caution">
    <text evidence="12">The sequence shown here is derived from an EMBL/GenBank/DDBJ whole genome shotgun (WGS) entry which is preliminary data.</text>
</comment>
<reference evidence="12 13" key="1">
    <citation type="journal article" date="2019" name="Int. J. Syst. Evol. Microbiol.">
        <title>The Global Catalogue of Microorganisms (GCM) 10K type strain sequencing project: providing services to taxonomists for standard genome sequencing and annotation.</title>
        <authorList>
            <consortium name="The Broad Institute Genomics Platform"/>
            <consortium name="The Broad Institute Genome Sequencing Center for Infectious Disease"/>
            <person name="Wu L."/>
            <person name="Ma J."/>
        </authorList>
    </citation>
    <scope>NUCLEOTIDE SEQUENCE [LARGE SCALE GENOMIC DNA]</scope>
    <source>
        <strain evidence="12 13">JCM 13929</strain>
    </source>
</reference>
<keyword evidence="7 10" id="KW-0418">Kinase</keyword>
<dbReference type="GO" id="GO:0016301">
    <property type="term" value="F:kinase activity"/>
    <property type="evidence" value="ECO:0007669"/>
    <property type="project" value="UniProtKB-KW"/>
</dbReference>
<dbReference type="InterPro" id="IPR001576">
    <property type="entry name" value="Phosphoglycerate_kinase"/>
</dbReference>
<evidence type="ECO:0000256" key="2">
    <source>
        <dbReference type="ARBA" id="ARBA00004838"/>
    </source>
</evidence>
<evidence type="ECO:0000256" key="3">
    <source>
        <dbReference type="ARBA" id="ARBA00013061"/>
    </source>
</evidence>
<dbReference type="PRINTS" id="PR00477">
    <property type="entry name" value="PHGLYCKINASE"/>
</dbReference>
<evidence type="ECO:0000256" key="10">
    <source>
        <dbReference type="HAMAP-Rule" id="MF_00145"/>
    </source>
</evidence>
<evidence type="ECO:0000256" key="1">
    <source>
        <dbReference type="ARBA" id="ARBA00000642"/>
    </source>
</evidence>
<dbReference type="CDD" id="cd00318">
    <property type="entry name" value="Phosphoglycerate_kinase"/>
    <property type="match status" value="1"/>
</dbReference>